<name>A0AA39HE80_9BILA</name>
<evidence type="ECO:0000256" key="5">
    <source>
        <dbReference type="ARBA" id="ARBA00022679"/>
    </source>
</evidence>
<comment type="similarity">
    <text evidence="2">Belongs to the class-I pyridoxal-phosphate-dependent aminotransferase family.</text>
</comment>
<dbReference type="InterPro" id="IPR051326">
    <property type="entry name" value="Kynurenine-oxoglutarate_AT"/>
</dbReference>
<comment type="cofactor">
    <cofactor evidence="1">
        <name>pyridoxal 5'-phosphate</name>
        <dbReference type="ChEBI" id="CHEBI:597326"/>
    </cofactor>
</comment>
<evidence type="ECO:0000313" key="11">
    <source>
        <dbReference type="Proteomes" id="UP001175271"/>
    </source>
</evidence>
<dbReference type="SUPFAM" id="SSF144122">
    <property type="entry name" value="Tim10-like"/>
    <property type="match status" value="1"/>
</dbReference>
<accession>A0AA39HE80</accession>
<protein>
    <submittedName>
        <fullName evidence="10">Uncharacterized protein</fullName>
    </submittedName>
</protein>
<dbReference type="InterPro" id="IPR035427">
    <property type="entry name" value="Tim10-like_dom_sf"/>
</dbReference>
<dbReference type="InterPro" id="IPR015421">
    <property type="entry name" value="PyrdxlP-dep_Trfase_major"/>
</dbReference>
<evidence type="ECO:0000256" key="6">
    <source>
        <dbReference type="ARBA" id="ARBA00022898"/>
    </source>
</evidence>
<comment type="caution">
    <text evidence="10">The sequence shown here is derived from an EMBL/GenBank/DDBJ whole genome shotgun (WGS) entry which is preliminary data.</text>
</comment>
<evidence type="ECO:0000256" key="4">
    <source>
        <dbReference type="ARBA" id="ARBA00022576"/>
    </source>
</evidence>
<evidence type="ECO:0000256" key="3">
    <source>
        <dbReference type="ARBA" id="ARBA00011738"/>
    </source>
</evidence>
<dbReference type="Gene3D" id="3.40.640.10">
    <property type="entry name" value="Type I PLP-dependent aspartate aminotransferase-like (Major domain)"/>
    <property type="match status" value="1"/>
</dbReference>
<evidence type="ECO:0000259" key="8">
    <source>
        <dbReference type="Pfam" id="PF00155"/>
    </source>
</evidence>
<comment type="pathway">
    <text evidence="7">Amino-acid degradation; L-kynurenine degradation; kynurenate from L-kynurenine: step 1/2.</text>
</comment>
<dbReference type="Gene3D" id="1.10.287.810">
    <property type="entry name" value="Mitochondrial import inner membrane translocase subunit tim13 like domains"/>
    <property type="match status" value="1"/>
</dbReference>
<dbReference type="AlphaFoldDB" id="A0AA39HE80"/>
<dbReference type="SUPFAM" id="SSF53383">
    <property type="entry name" value="PLP-dependent transferases"/>
    <property type="match status" value="1"/>
</dbReference>
<dbReference type="FunFam" id="3.40.640.10:FF:000024">
    <property type="entry name" value="Kynurenine--oxoglutarate transaminase 3"/>
    <property type="match status" value="1"/>
</dbReference>
<keyword evidence="6" id="KW-0663">Pyridoxal phosphate</keyword>
<dbReference type="CDD" id="cd00609">
    <property type="entry name" value="AAT_like"/>
    <property type="match status" value="1"/>
</dbReference>
<dbReference type="InterPro" id="IPR015424">
    <property type="entry name" value="PyrdxlP-dep_Trfase"/>
</dbReference>
<keyword evidence="5" id="KW-0808">Transferase</keyword>
<dbReference type="Pfam" id="PF00155">
    <property type="entry name" value="Aminotran_1_2"/>
    <property type="match status" value="1"/>
</dbReference>
<dbReference type="FunFam" id="3.90.1150.10:FF:000021">
    <property type="entry name" value="Kynurenine--oxoglutarate transaminase 3"/>
    <property type="match status" value="1"/>
</dbReference>
<comment type="subunit">
    <text evidence="3">Homodimer.</text>
</comment>
<reference evidence="10" key="1">
    <citation type="submission" date="2023-06" db="EMBL/GenBank/DDBJ databases">
        <title>Genomic analysis of the entomopathogenic nematode Steinernema hermaphroditum.</title>
        <authorList>
            <person name="Schwarz E.M."/>
            <person name="Heppert J.K."/>
            <person name="Baniya A."/>
            <person name="Schwartz H.T."/>
            <person name="Tan C.-H."/>
            <person name="Antoshechkin I."/>
            <person name="Sternberg P.W."/>
            <person name="Goodrich-Blair H."/>
            <person name="Dillman A.R."/>
        </authorList>
    </citation>
    <scope>NUCLEOTIDE SEQUENCE</scope>
    <source>
        <strain evidence="10">PS9179</strain>
        <tissue evidence="10">Whole animal</tissue>
    </source>
</reference>
<gene>
    <name evidence="10" type="ORF">QR680_017342</name>
</gene>
<dbReference type="GO" id="GO:0070189">
    <property type="term" value="P:kynurenine metabolic process"/>
    <property type="evidence" value="ECO:0007669"/>
    <property type="project" value="UniProtKB-ARBA"/>
</dbReference>
<dbReference type="GO" id="GO:0005739">
    <property type="term" value="C:mitochondrion"/>
    <property type="evidence" value="ECO:0007669"/>
    <property type="project" value="TreeGrafter"/>
</dbReference>
<feature type="domain" description="Aminotransferase class I/classII large" evidence="8">
    <location>
        <begin position="80"/>
        <end position="449"/>
    </location>
</feature>
<keyword evidence="11" id="KW-1185">Reference proteome</keyword>
<feature type="domain" description="Tim10-like" evidence="9">
    <location>
        <begin position="465"/>
        <end position="519"/>
    </location>
</feature>
<dbReference type="GO" id="GO:0016212">
    <property type="term" value="F:kynurenine-oxoglutarate transaminase activity"/>
    <property type="evidence" value="ECO:0007669"/>
    <property type="project" value="TreeGrafter"/>
</dbReference>
<dbReference type="PANTHER" id="PTHR43807:SF20">
    <property type="entry name" value="FI04487P"/>
    <property type="match status" value="1"/>
</dbReference>
<evidence type="ECO:0000256" key="2">
    <source>
        <dbReference type="ARBA" id="ARBA00007441"/>
    </source>
</evidence>
<evidence type="ECO:0000256" key="7">
    <source>
        <dbReference type="ARBA" id="ARBA00024016"/>
    </source>
</evidence>
<evidence type="ECO:0000256" key="1">
    <source>
        <dbReference type="ARBA" id="ARBA00001933"/>
    </source>
</evidence>
<dbReference type="PANTHER" id="PTHR43807">
    <property type="entry name" value="FI04487P"/>
    <property type="match status" value="1"/>
</dbReference>
<dbReference type="EMBL" id="JAUCMV010000004">
    <property type="protein sequence ID" value="KAK0404211.1"/>
    <property type="molecule type" value="Genomic_DNA"/>
</dbReference>
<evidence type="ECO:0000313" key="10">
    <source>
        <dbReference type="EMBL" id="KAK0404211.1"/>
    </source>
</evidence>
<dbReference type="GO" id="GO:0030170">
    <property type="term" value="F:pyridoxal phosphate binding"/>
    <property type="evidence" value="ECO:0007669"/>
    <property type="project" value="InterPro"/>
</dbReference>
<keyword evidence="4" id="KW-0032">Aminotransferase</keyword>
<sequence>MLLPQLLAVPLRSSSHSIRCLSTSAAMSAFHKTHKPSELAVSTSKPSIWVEFVTLAAECQAVNIGQGFPDSPIPQFMSDLLQNIAKHPERTDWHQYTRGFGHPRLVKALSNLYSDLLGNPVDAQQGVLVTVGAYLALYYTFLGWLNKGDEVIVLEPAYDCYIPQIKMTGAVPVPVVLELTDDPKTSADYRLDVVDLEKHINEKTKMIVLNNPHNPTGKLFTREELQAIANLAEKYDLLVIADEVYEWHVYPGREMVRFASLPGMFDRTITIGSAGKAFSVTGWKLGWAMGPPELLAPLKAIHQNCVFTCSAPTQEGIAEAFEMEHELIRRGARNESYLLTGLAGELQAKRDHMVNWLRDAGLKPIIPDAGYFIMADYSNLDGPFRDISLTELGTSDPMDFRFVRWLCREKKLATIPPSAFYSEQFKNDHATMIRLCFFKTDETLEKARKILIKMAASASETETNLKTFRDFLMQYNLLTEQCFTACVNDMTTRVVSEKEEKCSTNCLDKYLKMTQRSARTADEIISKTNN</sequence>
<dbReference type="Proteomes" id="UP001175271">
    <property type="component" value="Unassembled WGS sequence"/>
</dbReference>
<dbReference type="InterPro" id="IPR004217">
    <property type="entry name" value="Tim10-like"/>
</dbReference>
<dbReference type="Gene3D" id="3.90.1150.10">
    <property type="entry name" value="Aspartate Aminotransferase, domain 1"/>
    <property type="match status" value="1"/>
</dbReference>
<proteinExistence type="inferred from homology"/>
<dbReference type="InterPro" id="IPR004839">
    <property type="entry name" value="Aminotransferase_I/II_large"/>
</dbReference>
<organism evidence="10 11">
    <name type="scientific">Steinernema hermaphroditum</name>
    <dbReference type="NCBI Taxonomy" id="289476"/>
    <lineage>
        <taxon>Eukaryota</taxon>
        <taxon>Metazoa</taxon>
        <taxon>Ecdysozoa</taxon>
        <taxon>Nematoda</taxon>
        <taxon>Chromadorea</taxon>
        <taxon>Rhabditida</taxon>
        <taxon>Tylenchina</taxon>
        <taxon>Panagrolaimomorpha</taxon>
        <taxon>Strongyloidoidea</taxon>
        <taxon>Steinernematidae</taxon>
        <taxon>Steinernema</taxon>
    </lineage>
</organism>
<evidence type="ECO:0000259" key="9">
    <source>
        <dbReference type="Pfam" id="PF02953"/>
    </source>
</evidence>
<dbReference type="InterPro" id="IPR015422">
    <property type="entry name" value="PyrdxlP-dep_Trfase_small"/>
</dbReference>
<dbReference type="Pfam" id="PF02953">
    <property type="entry name" value="zf-Tim10_DDP"/>
    <property type="match status" value="1"/>
</dbReference>